<sequence>MMSILESQVARVEMAMKEMRDKLEEFEANMEEFGSTDDKLREELHETVYMLNHHDMALKELVELQYEVWGLRDKLVALKATTRAGAPTTQLVNHLKVKLEFQRRGVQNIIEAMTVVELLVELRKFDNKHSFYKPKTKGHGWGKDNG</sequence>
<evidence type="ECO:0000313" key="3">
    <source>
        <dbReference type="Proteomes" id="UP000026915"/>
    </source>
</evidence>
<dbReference type="Gramene" id="EOY31730">
    <property type="protein sequence ID" value="EOY31730"/>
    <property type="gene ID" value="TCM_038844"/>
</dbReference>
<organism evidence="2 3">
    <name type="scientific">Theobroma cacao</name>
    <name type="common">Cacao</name>
    <name type="synonym">Cocoa</name>
    <dbReference type="NCBI Taxonomy" id="3641"/>
    <lineage>
        <taxon>Eukaryota</taxon>
        <taxon>Viridiplantae</taxon>
        <taxon>Streptophyta</taxon>
        <taxon>Embryophyta</taxon>
        <taxon>Tracheophyta</taxon>
        <taxon>Spermatophyta</taxon>
        <taxon>Magnoliopsida</taxon>
        <taxon>eudicotyledons</taxon>
        <taxon>Gunneridae</taxon>
        <taxon>Pentapetalae</taxon>
        <taxon>rosids</taxon>
        <taxon>malvids</taxon>
        <taxon>Malvales</taxon>
        <taxon>Malvaceae</taxon>
        <taxon>Byttnerioideae</taxon>
        <taxon>Theobroma</taxon>
    </lineage>
</organism>
<dbReference type="EMBL" id="CM001887">
    <property type="protein sequence ID" value="EOY31730.1"/>
    <property type="molecule type" value="Genomic_DNA"/>
</dbReference>
<dbReference type="Proteomes" id="UP000026915">
    <property type="component" value="Chromosome 9"/>
</dbReference>
<dbReference type="InParanoid" id="A0A061GPI6"/>
<dbReference type="AlphaFoldDB" id="A0A061GPI6"/>
<keyword evidence="3" id="KW-1185">Reference proteome</keyword>
<evidence type="ECO:0000256" key="1">
    <source>
        <dbReference type="SAM" id="Coils"/>
    </source>
</evidence>
<reference evidence="2 3" key="1">
    <citation type="journal article" date="2013" name="Genome Biol.">
        <title>The genome sequence of the most widely cultivated cacao type and its use to identify candidate genes regulating pod color.</title>
        <authorList>
            <person name="Motamayor J.C."/>
            <person name="Mockaitis K."/>
            <person name="Schmutz J."/>
            <person name="Haiminen N."/>
            <person name="Iii D.L."/>
            <person name="Cornejo O."/>
            <person name="Findley S.D."/>
            <person name="Zheng P."/>
            <person name="Utro F."/>
            <person name="Royaert S."/>
            <person name="Saski C."/>
            <person name="Jenkins J."/>
            <person name="Podicheti R."/>
            <person name="Zhao M."/>
            <person name="Scheffler B.E."/>
            <person name="Stack J.C."/>
            <person name="Feltus F.A."/>
            <person name="Mustiga G.M."/>
            <person name="Amores F."/>
            <person name="Phillips W."/>
            <person name="Marelli J.P."/>
            <person name="May G.D."/>
            <person name="Shapiro H."/>
            <person name="Ma J."/>
            <person name="Bustamante C.D."/>
            <person name="Schnell R.J."/>
            <person name="Main D."/>
            <person name="Gilbert D."/>
            <person name="Parida L."/>
            <person name="Kuhn D.N."/>
        </authorList>
    </citation>
    <scope>NUCLEOTIDE SEQUENCE [LARGE SCALE GENOMIC DNA]</scope>
    <source>
        <strain evidence="3">cv. Matina 1-6</strain>
    </source>
</reference>
<name>A0A061GPI6_THECC</name>
<dbReference type="HOGENOM" id="CLU_1780808_0_0_1"/>
<evidence type="ECO:0000313" key="2">
    <source>
        <dbReference type="EMBL" id="EOY31730.1"/>
    </source>
</evidence>
<gene>
    <name evidence="2" type="ORF">TCM_038844</name>
</gene>
<proteinExistence type="predicted"/>
<protein>
    <submittedName>
        <fullName evidence="2">Uncharacterized protein</fullName>
    </submittedName>
</protein>
<keyword evidence="1" id="KW-0175">Coiled coil</keyword>
<feature type="coiled-coil region" evidence="1">
    <location>
        <begin position="2"/>
        <end position="43"/>
    </location>
</feature>
<accession>A0A061GPI6</accession>